<evidence type="ECO:0008006" key="3">
    <source>
        <dbReference type="Google" id="ProtNLM"/>
    </source>
</evidence>
<accession>Q9WHJ4</accession>
<feature type="compositionally biased region" description="Pro residues" evidence="1">
    <location>
        <begin position="31"/>
        <end position="46"/>
    </location>
</feature>
<feature type="region of interest" description="Disordered" evidence="1">
    <location>
        <begin position="1"/>
        <end position="46"/>
    </location>
</feature>
<name>Q9WHJ4_9RETR</name>
<dbReference type="EMBL" id="AF133052">
    <property type="protein sequence ID" value="AAD30057.1"/>
    <property type="molecule type" value="Genomic_DNA"/>
</dbReference>
<evidence type="ECO:0000313" key="2">
    <source>
        <dbReference type="EMBL" id="AAD30057.1"/>
    </source>
</evidence>
<reference evidence="2" key="1">
    <citation type="journal article" date="1999" name="J. Virol.">
        <title>Sequence and transcriptional analyses of the fish retroviruses walleye epidermal hyperplasia virus types 1 and 2: evidence for a gene duplication.</title>
        <authorList>
            <person name="LaPierre L.A."/>
            <person name="Holzschu D.L."/>
            <person name="Bowser P.R."/>
            <person name="Casey J.W."/>
        </authorList>
    </citation>
    <scope>NUCLEOTIDE SEQUENCE</scope>
</reference>
<feature type="region of interest" description="Disordered" evidence="1">
    <location>
        <begin position="298"/>
        <end position="319"/>
    </location>
</feature>
<protein>
    <recommendedName>
        <fullName evidence="3">Cyclin-like domain-containing protein</fullName>
    </recommendedName>
</protein>
<proteinExistence type="predicted"/>
<evidence type="ECO:0000256" key="1">
    <source>
        <dbReference type="SAM" id="MobiDB-lite"/>
    </source>
</evidence>
<sequence>MASRFPEDQGTLGDDEDDDPGEGTSSQAFQTPPPPPPPPPVSVSPSYRPPIPVPSWSVRYFQQYDVALQPPGGPIPHHELYEVYEWMGDILTSELGGPTSWDLCYICFHQAYLYIQPQDRITCLLLAAACLLVSAVAANHQVPFVEAHQLVEYLGDVFDEEDIINYANMLLFLVTEIPAFHHEAVVDLLLQMPIHQYAREVVLVNAIDYLHISYRTGSPPGSCSRLVVAAAAVICAMNQTPFLPEVFHHVVALTGIPEDQINWAVSYLHDALLEADQRFHWIGMSMLEEPPMYADISDSGSLTSVSDDGEEDEEDEVII</sequence>
<feature type="compositionally biased region" description="Acidic residues" evidence="1">
    <location>
        <begin position="307"/>
        <end position="319"/>
    </location>
</feature>
<organism evidence="2">
    <name type="scientific">Walleye epidermal hyperplasia virus 2</name>
    <dbReference type="NCBI Taxonomy" id="64461"/>
    <lineage>
        <taxon>Viruses</taxon>
        <taxon>Riboviria</taxon>
        <taxon>Pararnavirae</taxon>
        <taxon>Artverviricota</taxon>
        <taxon>Revtraviricetes</taxon>
        <taxon>Ortervirales</taxon>
        <taxon>Retroviridae</taxon>
        <taxon>Orthoretrovirinae</taxon>
        <taxon>Epsilonretrovirus</taxon>
        <taxon>Epsilonretrovirus walepihyp2</taxon>
    </lineage>
</organism>